<name>A0A8S1LBI7_9CILI</name>
<protein>
    <submittedName>
        <fullName evidence="1">Uncharacterized protein</fullName>
    </submittedName>
</protein>
<dbReference type="EMBL" id="CAJJDN010000016">
    <property type="protein sequence ID" value="CAD8062056.1"/>
    <property type="molecule type" value="Genomic_DNA"/>
</dbReference>
<organism evidence="1 2">
    <name type="scientific">Paramecium sonneborni</name>
    <dbReference type="NCBI Taxonomy" id="65129"/>
    <lineage>
        <taxon>Eukaryota</taxon>
        <taxon>Sar</taxon>
        <taxon>Alveolata</taxon>
        <taxon>Ciliophora</taxon>
        <taxon>Intramacronucleata</taxon>
        <taxon>Oligohymenophorea</taxon>
        <taxon>Peniculida</taxon>
        <taxon>Parameciidae</taxon>
        <taxon>Paramecium</taxon>
    </lineage>
</organism>
<dbReference type="Proteomes" id="UP000692954">
    <property type="component" value="Unassembled WGS sequence"/>
</dbReference>
<evidence type="ECO:0000313" key="1">
    <source>
        <dbReference type="EMBL" id="CAD8062056.1"/>
    </source>
</evidence>
<keyword evidence="2" id="KW-1185">Reference proteome</keyword>
<comment type="caution">
    <text evidence="1">The sequence shown here is derived from an EMBL/GenBank/DDBJ whole genome shotgun (WGS) entry which is preliminary data.</text>
</comment>
<accession>A0A8S1LBI7</accession>
<gene>
    <name evidence="1" type="ORF">PSON_ATCC_30995.1.T0160117</name>
</gene>
<sequence>MLEKMLRFQVVRKDEKINSIQPLLPTIHNNPFEKQNNLTETIDNQYQGNRFCGTYRSNSQKRNQIKSIRRSKCVGYMQMIENYKNTNRQSQENPFQGELLIKQFKKNRKYEQGSEIQNTLMDYPQHKFHTLDATTKNIRYNSQPKRTDQIETDMKITPYIHQNKRFQCIDYIYIV</sequence>
<evidence type="ECO:0000313" key="2">
    <source>
        <dbReference type="Proteomes" id="UP000692954"/>
    </source>
</evidence>
<reference evidence="1" key="1">
    <citation type="submission" date="2021-01" db="EMBL/GenBank/DDBJ databases">
        <authorList>
            <consortium name="Genoscope - CEA"/>
            <person name="William W."/>
        </authorList>
    </citation>
    <scope>NUCLEOTIDE SEQUENCE</scope>
</reference>
<dbReference type="AlphaFoldDB" id="A0A8S1LBI7"/>
<dbReference type="OrthoDB" id="294365at2759"/>
<proteinExistence type="predicted"/>